<dbReference type="Pfam" id="PF01955">
    <property type="entry name" value="CbiZ"/>
    <property type="match status" value="1"/>
</dbReference>
<dbReference type="PANTHER" id="PTHR35336">
    <property type="entry name" value="ADENOSYLCOBINAMIDE AMIDOHYDROLASE"/>
    <property type="match status" value="1"/>
</dbReference>
<name>X1LR43_9ZZZZ</name>
<evidence type="ECO:0008006" key="2">
    <source>
        <dbReference type="Google" id="ProtNLM"/>
    </source>
</evidence>
<dbReference type="InterPro" id="IPR002808">
    <property type="entry name" value="AdoCbi_amidolase"/>
</dbReference>
<accession>X1LR43</accession>
<organism evidence="1">
    <name type="scientific">marine sediment metagenome</name>
    <dbReference type="NCBI Taxonomy" id="412755"/>
    <lineage>
        <taxon>unclassified sequences</taxon>
        <taxon>metagenomes</taxon>
        <taxon>ecological metagenomes</taxon>
    </lineage>
</organism>
<reference evidence="1" key="1">
    <citation type="journal article" date="2014" name="Front. Microbiol.">
        <title>High frequency of phylogenetically diverse reductive dehalogenase-homologous genes in deep subseafloor sedimentary metagenomes.</title>
        <authorList>
            <person name="Kawai M."/>
            <person name="Futagami T."/>
            <person name="Toyoda A."/>
            <person name="Takaki Y."/>
            <person name="Nishi S."/>
            <person name="Hori S."/>
            <person name="Arai W."/>
            <person name="Tsubouchi T."/>
            <person name="Morono Y."/>
            <person name="Uchiyama I."/>
            <person name="Ito T."/>
            <person name="Fujiyama A."/>
            <person name="Inagaki F."/>
            <person name="Takami H."/>
        </authorList>
    </citation>
    <scope>NUCLEOTIDE SEQUENCE</scope>
    <source>
        <strain evidence="1">Expedition CK06-06</strain>
    </source>
</reference>
<dbReference type="EMBL" id="BARV01021282">
    <property type="protein sequence ID" value="GAI21847.1"/>
    <property type="molecule type" value="Genomic_DNA"/>
</dbReference>
<sequence length="111" mass="11723">AGSLEREGRFETLGTINVIVLTNALLSEGAMARGMITLTEAKVVALEDLDIRSSYNPEIRATGTGTDNAIIVSGQGARIDYLGGHSKMGELMARAVTSAVKEAIFKQNGIK</sequence>
<protein>
    <recommendedName>
        <fullName evidence="2">Adenosylcobinamide amidohydrolase</fullName>
    </recommendedName>
</protein>
<dbReference type="PANTHER" id="PTHR35336:SF5">
    <property type="entry name" value="ADENOSYLCOBINAMIDE AMIDOHYDROLASE"/>
    <property type="match status" value="1"/>
</dbReference>
<comment type="caution">
    <text evidence="1">The sequence shown here is derived from an EMBL/GenBank/DDBJ whole genome shotgun (WGS) entry which is preliminary data.</text>
</comment>
<dbReference type="InterPro" id="IPR052209">
    <property type="entry name" value="CbiZ"/>
</dbReference>
<gene>
    <name evidence="1" type="ORF">S06H3_35293</name>
</gene>
<proteinExistence type="predicted"/>
<evidence type="ECO:0000313" key="1">
    <source>
        <dbReference type="EMBL" id="GAI21847.1"/>
    </source>
</evidence>
<dbReference type="AlphaFoldDB" id="X1LR43"/>
<feature type="non-terminal residue" evidence="1">
    <location>
        <position position="1"/>
    </location>
</feature>